<proteinExistence type="predicted"/>
<dbReference type="AlphaFoldDB" id="A0AAD8TQ26"/>
<dbReference type="Proteomes" id="UP001231189">
    <property type="component" value="Unassembled WGS sequence"/>
</dbReference>
<evidence type="ECO:0000313" key="3">
    <source>
        <dbReference type="Proteomes" id="UP001231189"/>
    </source>
</evidence>
<dbReference type="PANTHER" id="PTHR46033">
    <property type="entry name" value="PROTEIN MAIN-LIKE 2"/>
    <property type="match status" value="1"/>
</dbReference>
<organism evidence="2 3">
    <name type="scientific">Lolium multiflorum</name>
    <name type="common">Italian ryegrass</name>
    <name type="synonym">Lolium perenne subsp. multiflorum</name>
    <dbReference type="NCBI Taxonomy" id="4521"/>
    <lineage>
        <taxon>Eukaryota</taxon>
        <taxon>Viridiplantae</taxon>
        <taxon>Streptophyta</taxon>
        <taxon>Embryophyta</taxon>
        <taxon>Tracheophyta</taxon>
        <taxon>Spermatophyta</taxon>
        <taxon>Magnoliopsida</taxon>
        <taxon>Liliopsida</taxon>
        <taxon>Poales</taxon>
        <taxon>Poaceae</taxon>
        <taxon>BOP clade</taxon>
        <taxon>Pooideae</taxon>
        <taxon>Poodae</taxon>
        <taxon>Poeae</taxon>
        <taxon>Poeae Chloroplast Group 2 (Poeae type)</taxon>
        <taxon>Loliodinae</taxon>
        <taxon>Loliinae</taxon>
        <taxon>Lolium</taxon>
    </lineage>
</organism>
<dbReference type="InterPro" id="IPR019557">
    <property type="entry name" value="AminoTfrase-like_pln_mobile"/>
</dbReference>
<sequence>MGMYKHYTEELDILTTEQVVWEPYGSFDHIGSAMSDINPKCLEEADYWRMRCPLICMWLVEYHQPHRVMRQFGLYQESPPQWQDTDRALHRLDRQRKITNWPDHHKNHVTAFAHCLDMVRNGGHVVVKPYDPEAFNNYLHWFMSSTRIELVNHAYKEELFEEPIMFDEVAQSQYDMIVRGWRKTSIASSLNFVVMYSLIRQFVIHIGMCSLKLFKICLSQRTEIQKTAEECEIVWDQSLEDENASSAMRNFIKIPDDVNLTQAEKDPHFRRSAYQLKPRGKAPNRYTPDDYVN</sequence>
<gene>
    <name evidence="2" type="ORF">QYE76_008398</name>
</gene>
<reference evidence="2" key="1">
    <citation type="submission" date="2023-07" db="EMBL/GenBank/DDBJ databases">
        <title>A chromosome-level genome assembly of Lolium multiflorum.</title>
        <authorList>
            <person name="Chen Y."/>
            <person name="Copetti D."/>
            <person name="Kolliker R."/>
            <person name="Studer B."/>
        </authorList>
    </citation>
    <scope>NUCLEOTIDE SEQUENCE</scope>
    <source>
        <strain evidence="2">02402/16</strain>
        <tissue evidence="2">Leaf</tissue>
    </source>
</reference>
<comment type="caution">
    <text evidence="2">The sequence shown here is derived from an EMBL/GenBank/DDBJ whole genome shotgun (WGS) entry which is preliminary data.</text>
</comment>
<name>A0AAD8TQ26_LOLMU</name>
<evidence type="ECO:0000259" key="1">
    <source>
        <dbReference type="Pfam" id="PF10536"/>
    </source>
</evidence>
<dbReference type="GO" id="GO:0010073">
    <property type="term" value="P:meristem maintenance"/>
    <property type="evidence" value="ECO:0007669"/>
    <property type="project" value="InterPro"/>
</dbReference>
<keyword evidence="3" id="KW-1185">Reference proteome</keyword>
<protein>
    <recommendedName>
        <fullName evidence="1">Aminotransferase-like plant mobile domain-containing protein</fullName>
    </recommendedName>
</protein>
<dbReference type="InterPro" id="IPR044824">
    <property type="entry name" value="MAIN-like"/>
</dbReference>
<feature type="domain" description="Aminotransferase-like plant mobile" evidence="1">
    <location>
        <begin position="5"/>
        <end position="117"/>
    </location>
</feature>
<accession>A0AAD8TQ26</accession>
<dbReference type="PANTHER" id="PTHR46033:SF87">
    <property type="entry name" value="AMINOTRANSFERASE-LIKE PLANT MOBILE DOMAIN-CONTAINING PROTEIN"/>
    <property type="match status" value="1"/>
</dbReference>
<dbReference type="EMBL" id="JAUUTY010000001">
    <property type="protein sequence ID" value="KAK1691701.1"/>
    <property type="molecule type" value="Genomic_DNA"/>
</dbReference>
<dbReference type="Pfam" id="PF10536">
    <property type="entry name" value="PMD"/>
    <property type="match status" value="1"/>
</dbReference>
<evidence type="ECO:0000313" key="2">
    <source>
        <dbReference type="EMBL" id="KAK1691701.1"/>
    </source>
</evidence>